<evidence type="ECO:0000313" key="14">
    <source>
        <dbReference type="Proteomes" id="UP001596302"/>
    </source>
</evidence>
<dbReference type="Proteomes" id="UP001596302">
    <property type="component" value="Unassembled WGS sequence"/>
</dbReference>
<comment type="similarity">
    <text evidence="3">Belongs to the WhiB family.</text>
</comment>
<evidence type="ECO:0000256" key="2">
    <source>
        <dbReference type="ARBA" id="ARBA00004496"/>
    </source>
</evidence>
<keyword evidence="14" id="KW-1185">Reference proteome</keyword>
<keyword evidence="8" id="KW-0805">Transcription regulation</keyword>
<organism evidence="13 14">
    <name type="scientific">Pseudonocardia hispaniensis</name>
    <dbReference type="NCBI Taxonomy" id="904933"/>
    <lineage>
        <taxon>Bacteria</taxon>
        <taxon>Bacillati</taxon>
        <taxon>Actinomycetota</taxon>
        <taxon>Actinomycetes</taxon>
        <taxon>Pseudonocardiales</taxon>
        <taxon>Pseudonocardiaceae</taxon>
        <taxon>Pseudonocardia</taxon>
    </lineage>
</organism>
<sequence>MIREVAGQDWRRDAACARPGVDPDVFYPLHSGPAGAAAVERAKAVCAGCPVRSACLRDAMAAEEPGERWGVIGGMSAEERAALHAGDRGATPAPDPVPMTPATPVLVSVVGAQLSLWEPVRGEAA</sequence>
<evidence type="ECO:0000256" key="1">
    <source>
        <dbReference type="ARBA" id="ARBA00001966"/>
    </source>
</evidence>
<evidence type="ECO:0000259" key="12">
    <source>
        <dbReference type="PROSITE" id="PS51674"/>
    </source>
</evidence>
<dbReference type="EMBL" id="JBHSQW010000017">
    <property type="protein sequence ID" value="MFC5994302.1"/>
    <property type="molecule type" value="Genomic_DNA"/>
</dbReference>
<evidence type="ECO:0000256" key="11">
    <source>
        <dbReference type="ARBA" id="ARBA00023163"/>
    </source>
</evidence>
<comment type="caution">
    <text evidence="13">The sequence shown here is derived from an EMBL/GenBank/DDBJ whole genome shotgun (WGS) entry which is preliminary data.</text>
</comment>
<dbReference type="RefSeq" id="WP_379584335.1">
    <property type="nucleotide sequence ID" value="NZ_JBHSQW010000017.1"/>
</dbReference>
<dbReference type="PROSITE" id="PS51674">
    <property type="entry name" value="4FE4S_WBL"/>
    <property type="match status" value="1"/>
</dbReference>
<dbReference type="InterPro" id="IPR034768">
    <property type="entry name" value="4FE4S_WBL"/>
</dbReference>
<keyword evidence="10" id="KW-1015">Disulfide bond</keyword>
<evidence type="ECO:0000313" key="13">
    <source>
        <dbReference type="EMBL" id="MFC5994302.1"/>
    </source>
</evidence>
<evidence type="ECO:0000256" key="6">
    <source>
        <dbReference type="ARBA" id="ARBA00023004"/>
    </source>
</evidence>
<evidence type="ECO:0000256" key="5">
    <source>
        <dbReference type="ARBA" id="ARBA00022723"/>
    </source>
</evidence>
<keyword evidence="5" id="KW-0479">Metal-binding</keyword>
<keyword evidence="7" id="KW-0411">Iron-sulfur</keyword>
<evidence type="ECO:0000256" key="4">
    <source>
        <dbReference type="ARBA" id="ARBA00022485"/>
    </source>
</evidence>
<dbReference type="InterPro" id="IPR003482">
    <property type="entry name" value="Whib"/>
</dbReference>
<dbReference type="PANTHER" id="PTHR38839">
    <property type="entry name" value="TRANSCRIPTIONAL REGULATOR WHID-RELATED"/>
    <property type="match status" value="1"/>
</dbReference>
<accession>A0ABW1J0Z8</accession>
<feature type="domain" description="4Fe-4S Wbl-type" evidence="12">
    <location>
        <begin position="15"/>
        <end position="82"/>
    </location>
</feature>
<gene>
    <name evidence="13" type="ORF">ACFQE5_08775</name>
</gene>
<comment type="subcellular location">
    <subcellularLocation>
        <location evidence="2">Cytoplasm</location>
    </subcellularLocation>
</comment>
<keyword evidence="4" id="KW-0004">4Fe-4S</keyword>
<evidence type="ECO:0000256" key="3">
    <source>
        <dbReference type="ARBA" id="ARBA00006597"/>
    </source>
</evidence>
<proteinExistence type="inferred from homology"/>
<evidence type="ECO:0000256" key="9">
    <source>
        <dbReference type="ARBA" id="ARBA00023125"/>
    </source>
</evidence>
<name>A0ABW1J0Z8_9PSEU</name>
<keyword evidence="9" id="KW-0238">DNA-binding</keyword>
<keyword evidence="11" id="KW-0804">Transcription</keyword>
<evidence type="ECO:0000256" key="7">
    <source>
        <dbReference type="ARBA" id="ARBA00023014"/>
    </source>
</evidence>
<dbReference type="Pfam" id="PF02467">
    <property type="entry name" value="Whib"/>
    <property type="match status" value="1"/>
</dbReference>
<keyword evidence="6" id="KW-0408">Iron</keyword>
<comment type="cofactor">
    <cofactor evidence="1">
        <name>[4Fe-4S] cluster</name>
        <dbReference type="ChEBI" id="CHEBI:49883"/>
    </cofactor>
</comment>
<evidence type="ECO:0000256" key="8">
    <source>
        <dbReference type="ARBA" id="ARBA00023015"/>
    </source>
</evidence>
<protein>
    <submittedName>
        <fullName evidence="13">WhiB family transcriptional regulator</fullName>
    </submittedName>
</protein>
<evidence type="ECO:0000256" key="10">
    <source>
        <dbReference type="ARBA" id="ARBA00023157"/>
    </source>
</evidence>
<reference evidence="14" key="1">
    <citation type="journal article" date="2019" name="Int. J. Syst. Evol. Microbiol.">
        <title>The Global Catalogue of Microorganisms (GCM) 10K type strain sequencing project: providing services to taxonomists for standard genome sequencing and annotation.</title>
        <authorList>
            <consortium name="The Broad Institute Genomics Platform"/>
            <consortium name="The Broad Institute Genome Sequencing Center for Infectious Disease"/>
            <person name="Wu L."/>
            <person name="Ma J."/>
        </authorList>
    </citation>
    <scope>NUCLEOTIDE SEQUENCE [LARGE SCALE GENOMIC DNA]</scope>
    <source>
        <strain evidence="14">CCM 8391</strain>
    </source>
</reference>